<sequence>WVSKTTYPSFGSTLFLLFFFASLSMSDLPGSHERPSPGRFLSDDLLELRFWRRREASCDTGEVAVTSSTCSRGRSREWRRGSQLLQMLQQKGLELSAVPFNAAMRY</sequence>
<reference evidence="2 3" key="1">
    <citation type="submission" date="2024-02" db="EMBL/GenBank/DDBJ databases">
        <authorList>
            <person name="Chen Y."/>
            <person name="Shah S."/>
            <person name="Dougan E. K."/>
            <person name="Thang M."/>
            <person name="Chan C."/>
        </authorList>
    </citation>
    <scope>NUCLEOTIDE SEQUENCE [LARGE SCALE GENOMIC DNA]</scope>
</reference>
<dbReference type="Proteomes" id="UP001642484">
    <property type="component" value="Unassembled WGS sequence"/>
</dbReference>
<evidence type="ECO:0000256" key="1">
    <source>
        <dbReference type="SAM" id="SignalP"/>
    </source>
</evidence>
<proteinExistence type="predicted"/>
<comment type="caution">
    <text evidence="2">The sequence shown here is derived from an EMBL/GenBank/DDBJ whole genome shotgun (WGS) entry which is preliminary data.</text>
</comment>
<feature type="non-terminal residue" evidence="2">
    <location>
        <position position="106"/>
    </location>
</feature>
<gene>
    <name evidence="2" type="ORF">CCMP2556_LOCUS9205</name>
</gene>
<feature type="non-terminal residue" evidence="2">
    <location>
        <position position="1"/>
    </location>
</feature>
<keyword evidence="3" id="KW-1185">Reference proteome</keyword>
<feature type="chain" id="PRO_5047320516" evidence="1">
    <location>
        <begin position="27"/>
        <end position="106"/>
    </location>
</feature>
<keyword evidence="1" id="KW-0732">Signal</keyword>
<name>A0ABP0J1V2_9DINO</name>
<evidence type="ECO:0000313" key="3">
    <source>
        <dbReference type="Proteomes" id="UP001642484"/>
    </source>
</evidence>
<evidence type="ECO:0000313" key="2">
    <source>
        <dbReference type="EMBL" id="CAK9008339.1"/>
    </source>
</evidence>
<protein>
    <submittedName>
        <fullName evidence="2">Uncharacterized protein</fullName>
    </submittedName>
</protein>
<organism evidence="2 3">
    <name type="scientific">Durusdinium trenchii</name>
    <dbReference type="NCBI Taxonomy" id="1381693"/>
    <lineage>
        <taxon>Eukaryota</taxon>
        <taxon>Sar</taxon>
        <taxon>Alveolata</taxon>
        <taxon>Dinophyceae</taxon>
        <taxon>Suessiales</taxon>
        <taxon>Symbiodiniaceae</taxon>
        <taxon>Durusdinium</taxon>
    </lineage>
</organism>
<dbReference type="EMBL" id="CAXAMN010004225">
    <property type="protein sequence ID" value="CAK9008339.1"/>
    <property type="molecule type" value="Genomic_DNA"/>
</dbReference>
<accession>A0ABP0J1V2</accession>
<feature type="signal peptide" evidence="1">
    <location>
        <begin position="1"/>
        <end position="26"/>
    </location>
</feature>